<dbReference type="InterPro" id="IPR036390">
    <property type="entry name" value="WH_DNA-bd_sf"/>
</dbReference>
<evidence type="ECO:0000256" key="4">
    <source>
        <dbReference type="ARBA" id="ARBA00023163"/>
    </source>
</evidence>
<dbReference type="Pfam" id="PF03965">
    <property type="entry name" value="Penicillinase_R"/>
    <property type="match status" value="1"/>
</dbReference>
<evidence type="ECO:0000256" key="5">
    <source>
        <dbReference type="SAM" id="MobiDB-lite"/>
    </source>
</evidence>
<evidence type="ECO:0000256" key="1">
    <source>
        <dbReference type="ARBA" id="ARBA00011046"/>
    </source>
</evidence>
<keyword evidence="4" id="KW-0804">Transcription</keyword>
<dbReference type="GO" id="GO:0003677">
    <property type="term" value="F:DNA binding"/>
    <property type="evidence" value="ECO:0007669"/>
    <property type="project" value="UniProtKB-KW"/>
</dbReference>
<dbReference type="EMBL" id="CZAB01000011">
    <property type="protein sequence ID" value="CUO74120.1"/>
    <property type="molecule type" value="Genomic_DNA"/>
</dbReference>
<organism evidence="6 8">
    <name type="scientific">Enterocloster clostridioformis</name>
    <dbReference type="NCBI Taxonomy" id="1531"/>
    <lineage>
        <taxon>Bacteria</taxon>
        <taxon>Bacillati</taxon>
        <taxon>Bacillota</taxon>
        <taxon>Clostridia</taxon>
        <taxon>Lachnospirales</taxon>
        <taxon>Lachnospiraceae</taxon>
        <taxon>Enterocloster</taxon>
    </lineage>
</organism>
<evidence type="ECO:0000313" key="9">
    <source>
        <dbReference type="Proteomes" id="UP000251853"/>
    </source>
</evidence>
<reference evidence="6 8" key="1">
    <citation type="submission" date="2015-09" db="EMBL/GenBank/DDBJ databases">
        <authorList>
            <consortium name="Pathogen Informatics"/>
        </authorList>
    </citation>
    <scope>NUCLEOTIDE SEQUENCE [LARGE SCALE GENOMIC DNA]</scope>
    <source>
        <strain evidence="6 8">2789STDY5834865</strain>
    </source>
</reference>
<protein>
    <submittedName>
        <fullName evidence="6">Penicillin-binding protein repressor</fullName>
    </submittedName>
</protein>
<comment type="similarity">
    <text evidence="1">Belongs to the BlaI transcriptional regulatory family.</text>
</comment>
<keyword evidence="2" id="KW-0805">Transcription regulation</keyword>
<dbReference type="Gene3D" id="1.10.10.10">
    <property type="entry name" value="Winged helix-like DNA-binding domain superfamily/Winged helix DNA-binding domain"/>
    <property type="match status" value="1"/>
</dbReference>
<evidence type="ECO:0000313" key="8">
    <source>
        <dbReference type="Proteomes" id="UP000095512"/>
    </source>
</evidence>
<feature type="region of interest" description="Disordered" evidence="5">
    <location>
        <begin position="76"/>
        <end position="106"/>
    </location>
</feature>
<reference evidence="7 9" key="2">
    <citation type="submission" date="2018-06" db="EMBL/GenBank/DDBJ databases">
        <authorList>
            <consortium name="Pathogen Informatics"/>
            <person name="Doyle S."/>
        </authorList>
    </citation>
    <scope>NUCLEOTIDE SEQUENCE [LARGE SCALE GENOMIC DNA]</scope>
    <source>
        <strain evidence="7 9">NCTC11224</strain>
    </source>
</reference>
<keyword evidence="3" id="KW-0238">DNA-binding</keyword>
<dbReference type="SUPFAM" id="SSF46785">
    <property type="entry name" value="Winged helix' DNA-binding domain"/>
    <property type="match status" value="1"/>
</dbReference>
<evidence type="ECO:0000256" key="2">
    <source>
        <dbReference type="ARBA" id="ARBA00023015"/>
    </source>
</evidence>
<sequence>MKPELFDSELKIMKTLWKHGDCTAGQMAKLLKDEIGWNRNTAYTVIKKCIEKGAVIRLEPNLLCRAAVTRQEIKAPLPGSHKRESALHKRQPCRPGTTFPVHIPHR</sequence>
<dbReference type="InterPro" id="IPR036388">
    <property type="entry name" value="WH-like_DNA-bd_sf"/>
</dbReference>
<evidence type="ECO:0000256" key="3">
    <source>
        <dbReference type="ARBA" id="ARBA00023125"/>
    </source>
</evidence>
<proteinExistence type="inferred from homology"/>
<evidence type="ECO:0000313" key="7">
    <source>
        <dbReference type="EMBL" id="SQB15430.1"/>
    </source>
</evidence>
<dbReference type="GO" id="GO:0045892">
    <property type="term" value="P:negative regulation of DNA-templated transcription"/>
    <property type="evidence" value="ECO:0007669"/>
    <property type="project" value="InterPro"/>
</dbReference>
<evidence type="ECO:0000313" key="6">
    <source>
        <dbReference type="EMBL" id="CUO74120.1"/>
    </source>
</evidence>
<dbReference type="AlphaFoldDB" id="A0A174HLZ4"/>
<gene>
    <name evidence="6" type="ORF">ERS852480_01804</name>
    <name evidence="7" type="ORF">NCTC11224_04495</name>
</gene>
<dbReference type="Proteomes" id="UP000251853">
    <property type="component" value="Unassembled WGS sequence"/>
</dbReference>
<name>A0A174HLZ4_9FIRM</name>
<dbReference type="RefSeq" id="WP_022202639.1">
    <property type="nucleotide sequence ID" value="NZ_CATYWZ010000070.1"/>
</dbReference>
<dbReference type="Proteomes" id="UP000095512">
    <property type="component" value="Unassembled WGS sequence"/>
</dbReference>
<accession>A0A174HLZ4</accession>
<dbReference type="EMBL" id="UAVW01000017">
    <property type="protein sequence ID" value="SQB15430.1"/>
    <property type="molecule type" value="Genomic_DNA"/>
</dbReference>
<keyword evidence="9" id="KW-1185">Reference proteome</keyword>
<dbReference type="InterPro" id="IPR005650">
    <property type="entry name" value="BlaI_family"/>
</dbReference>